<gene>
    <name evidence="2" type="ORF">DKX38_001228</name>
</gene>
<proteinExistence type="predicted"/>
<keyword evidence="1" id="KW-1133">Transmembrane helix</keyword>
<organism evidence="2 3">
    <name type="scientific">Salix brachista</name>
    <dbReference type="NCBI Taxonomy" id="2182728"/>
    <lineage>
        <taxon>Eukaryota</taxon>
        <taxon>Viridiplantae</taxon>
        <taxon>Streptophyta</taxon>
        <taxon>Embryophyta</taxon>
        <taxon>Tracheophyta</taxon>
        <taxon>Spermatophyta</taxon>
        <taxon>Magnoliopsida</taxon>
        <taxon>eudicotyledons</taxon>
        <taxon>Gunneridae</taxon>
        <taxon>Pentapetalae</taxon>
        <taxon>rosids</taxon>
        <taxon>fabids</taxon>
        <taxon>Malpighiales</taxon>
        <taxon>Salicaceae</taxon>
        <taxon>Saliceae</taxon>
        <taxon>Salix</taxon>
    </lineage>
</organism>
<evidence type="ECO:0000256" key="1">
    <source>
        <dbReference type="SAM" id="Phobius"/>
    </source>
</evidence>
<dbReference type="InterPro" id="IPR012876">
    <property type="entry name" value="DUF1677_pln"/>
</dbReference>
<reference evidence="3" key="1">
    <citation type="journal article" date="2019" name="Gigascience">
        <title>De novo genome assembly of the endangered Acer yangbiense, a plant species with extremely small populations endemic to Yunnan Province, China.</title>
        <authorList>
            <person name="Yang J."/>
            <person name="Wariss H.M."/>
            <person name="Tao L."/>
            <person name="Zhang R."/>
            <person name="Yun Q."/>
            <person name="Hollingsworth P."/>
            <person name="Dao Z."/>
            <person name="Luo G."/>
            <person name="Guo H."/>
            <person name="Ma Y."/>
            <person name="Sun W."/>
        </authorList>
    </citation>
    <scope>NUCLEOTIDE SEQUENCE [LARGE SCALE GENOMIC DNA]</scope>
    <source>
        <strain evidence="3">cv. br00</strain>
    </source>
</reference>
<evidence type="ECO:0000313" key="3">
    <source>
        <dbReference type="Proteomes" id="UP000326939"/>
    </source>
</evidence>
<dbReference type="Pfam" id="PF07911">
    <property type="entry name" value="DUF1677"/>
    <property type="match status" value="1"/>
</dbReference>
<evidence type="ECO:0000313" key="2">
    <source>
        <dbReference type="EMBL" id="KAB5574034.1"/>
    </source>
</evidence>
<comment type="caution">
    <text evidence="2">The sequence shown here is derived from an EMBL/GenBank/DDBJ whole genome shotgun (WGS) entry which is preliminary data.</text>
</comment>
<sequence>MSAAIISDPMVVSASDTQAAAETTVTKLIAHNEVESAKCDCCGLTEECTPAYIERVRERYHGKWICGLCAEAIKDEIIRTERLISTEEAMTKHMNFCRKFVSSGPPPDPTIHLIAAMRQILRRSLDSPRCLRSTPSSPTKTKGETRAAALTSYPVLSWYLHEESDMAAQCLELWSTADYSAREWVEARQIAVESSTCVRIKIINVGCQVLMNLRKSSYRIGLILKLTAIEAAGQIFDSVSWHVTTVEEGRERSRAGMVSSSFIEGYLRELSSVCFNGLSFIAMIICFSISFILRLPTSLDKRGKVLDHSSATPFHACKADDNTQREAEQLLNLCTRKYRINPNDNMTWLTWETKNPSGILLH</sequence>
<keyword evidence="1" id="KW-0472">Membrane</keyword>
<keyword evidence="3" id="KW-1185">Reference proteome</keyword>
<dbReference type="EMBL" id="VDCV01000001">
    <property type="protein sequence ID" value="KAB5574034.1"/>
    <property type="molecule type" value="Genomic_DNA"/>
</dbReference>
<dbReference type="PANTHER" id="PTHR33108:SF32">
    <property type="entry name" value="DUF1677 FAMILY PROTEIN (DUF1677)"/>
    <property type="match status" value="1"/>
</dbReference>
<feature type="transmembrane region" description="Helical" evidence="1">
    <location>
        <begin position="277"/>
        <end position="295"/>
    </location>
</feature>
<dbReference type="Proteomes" id="UP000326939">
    <property type="component" value="Chromosome 1"/>
</dbReference>
<accession>A0A5N5P2N3</accession>
<evidence type="ECO:0008006" key="4">
    <source>
        <dbReference type="Google" id="ProtNLM"/>
    </source>
</evidence>
<dbReference type="AlphaFoldDB" id="A0A5N5P2N3"/>
<protein>
    <recommendedName>
        <fullName evidence="4">DUF1677 domain-containing protein</fullName>
    </recommendedName>
</protein>
<keyword evidence="1" id="KW-0812">Transmembrane</keyword>
<name>A0A5N5P2N3_9ROSI</name>
<dbReference type="PANTHER" id="PTHR33108">
    <property type="entry name" value="OS01G0745000 PROTEIN"/>
    <property type="match status" value="1"/>
</dbReference>